<evidence type="ECO:0000313" key="4">
    <source>
        <dbReference type="Proteomes" id="UP000235786"/>
    </source>
</evidence>
<dbReference type="InterPro" id="IPR050411">
    <property type="entry name" value="AlphaKG_dependent_hydroxylases"/>
</dbReference>
<dbReference type="InterPro" id="IPR042098">
    <property type="entry name" value="TauD-like_sf"/>
</dbReference>
<gene>
    <name evidence="3" type="ORF">L207DRAFT_561422</name>
</gene>
<accession>A0A2J6S5A9</accession>
<dbReference type="EMBL" id="KZ613939">
    <property type="protein sequence ID" value="PMD45950.1"/>
    <property type="molecule type" value="Genomic_DNA"/>
</dbReference>
<proteinExistence type="predicted"/>
<reference evidence="3 4" key="1">
    <citation type="submission" date="2016-04" db="EMBL/GenBank/DDBJ databases">
        <title>A degradative enzymes factory behind the ericoid mycorrhizal symbiosis.</title>
        <authorList>
            <consortium name="DOE Joint Genome Institute"/>
            <person name="Martino E."/>
            <person name="Morin E."/>
            <person name="Grelet G."/>
            <person name="Kuo A."/>
            <person name="Kohler A."/>
            <person name="Daghino S."/>
            <person name="Barry K."/>
            <person name="Choi C."/>
            <person name="Cichocki N."/>
            <person name="Clum A."/>
            <person name="Copeland A."/>
            <person name="Hainaut M."/>
            <person name="Haridas S."/>
            <person name="Labutti K."/>
            <person name="Lindquist E."/>
            <person name="Lipzen A."/>
            <person name="Khouja H.-R."/>
            <person name="Murat C."/>
            <person name="Ohm R."/>
            <person name="Olson A."/>
            <person name="Spatafora J."/>
            <person name="Veneault-Fourrey C."/>
            <person name="Henrissat B."/>
            <person name="Grigoriev I."/>
            <person name="Martin F."/>
            <person name="Perotto S."/>
        </authorList>
    </citation>
    <scope>NUCLEOTIDE SEQUENCE [LARGE SCALE GENOMIC DNA]</scope>
    <source>
        <strain evidence="3 4">F</strain>
    </source>
</reference>
<dbReference type="OrthoDB" id="272271at2759"/>
<evidence type="ECO:0000313" key="3">
    <source>
        <dbReference type="EMBL" id="PMD45950.1"/>
    </source>
</evidence>
<dbReference type="PANTHER" id="PTHR10696">
    <property type="entry name" value="GAMMA-BUTYROBETAINE HYDROXYLASE-RELATED"/>
    <property type="match status" value="1"/>
</dbReference>
<dbReference type="AlphaFoldDB" id="A0A2J6S5A9"/>
<dbReference type="Gene3D" id="3.60.130.10">
    <property type="entry name" value="Clavaminate synthase-like"/>
    <property type="match status" value="1"/>
</dbReference>
<dbReference type="STRING" id="1149755.A0A2J6S5A9"/>
<feature type="domain" description="TauD/TfdA-like" evidence="2">
    <location>
        <begin position="101"/>
        <end position="346"/>
    </location>
</feature>
<name>A0A2J6S5A9_HYAVF</name>
<evidence type="ECO:0000259" key="2">
    <source>
        <dbReference type="Pfam" id="PF02668"/>
    </source>
</evidence>
<protein>
    <submittedName>
        <fullName evidence="3">Clavaminate synthase-like protein</fullName>
    </submittedName>
</protein>
<dbReference type="Proteomes" id="UP000235786">
    <property type="component" value="Unassembled WGS sequence"/>
</dbReference>
<dbReference type="Pfam" id="PF02668">
    <property type="entry name" value="TauD"/>
    <property type="match status" value="1"/>
</dbReference>
<organism evidence="3 4">
    <name type="scientific">Hyaloscypha variabilis (strain UAMH 11265 / GT02V1 / F)</name>
    <name type="common">Meliniomyces variabilis</name>
    <dbReference type="NCBI Taxonomy" id="1149755"/>
    <lineage>
        <taxon>Eukaryota</taxon>
        <taxon>Fungi</taxon>
        <taxon>Dikarya</taxon>
        <taxon>Ascomycota</taxon>
        <taxon>Pezizomycotina</taxon>
        <taxon>Leotiomycetes</taxon>
        <taxon>Helotiales</taxon>
        <taxon>Hyaloscyphaceae</taxon>
        <taxon>Hyaloscypha</taxon>
        <taxon>Hyaloscypha variabilis</taxon>
    </lineage>
</organism>
<dbReference type="InterPro" id="IPR003819">
    <property type="entry name" value="TauD/TfdA-like"/>
</dbReference>
<keyword evidence="1" id="KW-0560">Oxidoreductase</keyword>
<sequence>MALVHPSGFGSCNLERGQNQLQSRRAKIAKHPTATQPHAAQILPSGFPTFLESKLAWSTSESSSALEYIYYLSKEDKDEIDNALKSFKAHGLDGDLVDSMNFPLPNLRQTLEQLSLEVHNGRGFCLVRGLDYEKYSVEDNMVIFLGIQSFIAETRARQDEMGNMIVHIVTDDNVALSPLKEFHTRHSKSSIPFHTDELGDILAFQTRSTAARGGNCILSPGYTIYNELVATRPDTIWTLSEASWPLHIPYYHQRPLLFYKDSRIIFNFAPNALLGSKAHPRPTNVPSLSPRQLEALKLVEELAEKHKIAIPTQKGDLHFINNLALLHRRDSAEVGPGGKRHLVRMYLRNEALAWKIPEALNRSTGWEEAYRQGEDVERVWHIEAMPDVFFPLIRKPN</sequence>
<dbReference type="GO" id="GO:0016491">
    <property type="term" value="F:oxidoreductase activity"/>
    <property type="evidence" value="ECO:0007669"/>
    <property type="project" value="UniProtKB-KW"/>
</dbReference>
<dbReference type="PANTHER" id="PTHR10696:SF49">
    <property type="entry name" value="TAUD_TFDA-LIKE DOMAIN-CONTAINING PROTEIN"/>
    <property type="match status" value="1"/>
</dbReference>
<dbReference type="SUPFAM" id="SSF51197">
    <property type="entry name" value="Clavaminate synthase-like"/>
    <property type="match status" value="1"/>
</dbReference>
<evidence type="ECO:0000256" key="1">
    <source>
        <dbReference type="ARBA" id="ARBA00023002"/>
    </source>
</evidence>
<keyword evidence="4" id="KW-1185">Reference proteome</keyword>